<accession>A0A7D5KDH0</accession>
<proteinExistence type="predicted"/>
<sequence>MGVMAPSIMQMSIAPYEANLRAKNLGTAEAAATVFAATYEGGLDTPPTVEGPCTSEARENTDNAYSVTCTYGSGKYVQSVMRAFRTAVPDKGLDGTGARGGREFQFETPTRYSGHQCPIHDPWGVYGYNDQMYTALGGACMPHDAWTPTKYQFSDPTAWLYDINNIKGYGDHPDY</sequence>
<gene>
    <name evidence="1" type="ORF">CC030809_00030</name>
</gene>
<reference evidence="1 2" key="1">
    <citation type="submission" date="2020-06" db="EMBL/GenBank/DDBJ databases">
        <authorList>
            <person name="Puxty R.J."/>
            <person name="Weihe C."/>
            <person name="Marston M.F."/>
            <person name="Martiny J.B.H."/>
        </authorList>
    </citation>
    <scope>NUCLEOTIDE SEQUENCE [LARGE SCALE GENOMIC DNA]</scope>
    <source>
        <strain evidence="1">0809CC03</strain>
    </source>
</reference>
<dbReference type="Proteomes" id="UP000510897">
    <property type="component" value="Segment"/>
</dbReference>
<evidence type="ECO:0000313" key="2">
    <source>
        <dbReference type="Proteomes" id="UP000510897"/>
    </source>
</evidence>
<protein>
    <submittedName>
        <fullName evidence="1">Uncharacterized protein</fullName>
    </submittedName>
</protein>
<name>A0A7D5KDH0_9CAUD</name>
<dbReference type="EMBL" id="MT586120">
    <property type="protein sequence ID" value="QLF86086.1"/>
    <property type="molecule type" value="Genomic_DNA"/>
</dbReference>
<evidence type="ECO:0000313" key="1">
    <source>
        <dbReference type="EMBL" id="QLF86086.1"/>
    </source>
</evidence>
<organism evidence="1 2">
    <name type="scientific">Synechococcus phage S-CAM7</name>
    <dbReference type="NCBI Taxonomy" id="1883368"/>
    <lineage>
        <taxon>Viruses</taxon>
        <taxon>Duplodnaviria</taxon>
        <taxon>Heunggongvirae</taxon>
        <taxon>Uroviricota</taxon>
        <taxon>Caudoviricetes</taxon>
        <taxon>Pantevenvirales</taxon>
        <taxon>Kyanoviridae</taxon>
        <taxon>Mazuvirus</taxon>
        <taxon>Mazuvirus scam7</taxon>
    </lineage>
</organism>
<reference evidence="1 2" key="2">
    <citation type="submission" date="2020-07" db="EMBL/GenBank/DDBJ databases">
        <title>Signatures of coevolution in a cyanophage population.</title>
        <authorList>
            <person name="Abebe J."/>
        </authorList>
    </citation>
    <scope>NUCLEOTIDE SEQUENCE [LARGE SCALE GENOMIC DNA]</scope>
    <source>
        <strain evidence="1">0809CC03</strain>
    </source>
</reference>